<dbReference type="Proteomes" id="UP001212803">
    <property type="component" value="Chromosome"/>
</dbReference>
<evidence type="ECO:0000313" key="2">
    <source>
        <dbReference type="EMBL" id="WBL36486.1"/>
    </source>
</evidence>
<organism evidence="2 3">
    <name type="scientific">Tepidiforma flava</name>
    <dbReference type="NCBI Taxonomy" id="3004094"/>
    <lineage>
        <taxon>Bacteria</taxon>
        <taxon>Bacillati</taxon>
        <taxon>Chloroflexota</taxon>
        <taxon>Tepidiformia</taxon>
        <taxon>Tepidiformales</taxon>
        <taxon>Tepidiformaceae</taxon>
        <taxon>Tepidiforma</taxon>
    </lineage>
</organism>
<accession>A0ABY7M7H6</accession>
<evidence type="ECO:0000256" key="1">
    <source>
        <dbReference type="SAM" id="MobiDB-lite"/>
    </source>
</evidence>
<feature type="compositionally biased region" description="Acidic residues" evidence="1">
    <location>
        <begin position="257"/>
        <end position="272"/>
    </location>
</feature>
<sequence length="284" mass="27825">MDFVVLVLGEEGAAAELEDDLIDPGGAEVVAGVLDEADALGGLEFGEAEGAGAVRVARPVARVGFDLLAVDDEGDGVGEFEDEVVGGFDEVDLEGALIDDFDAGDGGCAALEAVFEADNVAEVGDDGGGGVGGVGGALDGILHVFGGDAALIAGMEDDVVAEAEGVGAAAVGDFPVLGDVADDLEVGVEGDEAAEDFDDVFAGGDIDDLDGVEDGVGLGARDDEGVALADAAGGCAGAVFGAAAGRRGAIIAAAPGEGDDEDDADGEDEECDDAHHEGEHAVRH</sequence>
<keyword evidence="3" id="KW-1185">Reference proteome</keyword>
<reference evidence="2 3" key="1">
    <citation type="journal article" date="2023" name="ISME J.">
        <title>Thermophilic Dehalococcoidia with unusual traits shed light on an unexpected past.</title>
        <authorList>
            <person name="Palmer M."/>
            <person name="Covington J.K."/>
            <person name="Zhou E.M."/>
            <person name="Thomas S.C."/>
            <person name="Habib N."/>
            <person name="Seymour C.O."/>
            <person name="Lai D."/>
            <person name="Johnston J."/>
            <person name="Hashimi A."/>
            <person name="Jiao J.Y."/>
            <person name="Muok A.R."/>
            <person name="Liu L."/>
            <person name="Xian W.D."/>
            <person name="Zhi X.Y."/>
            <person name="Li M.M."/>
            <person name="Silva L.P."/>
            <person name="Bowen B.P."/>
            <person name="Louie K."/>
            <person name="Briegel A."/>
            <person name="Pett-Ridge J."/>
            <person name="Weber P.K."/>
            <person name="Tocheva E.I."/>
            <person name="Woyke T."/>
            <person name="Northen T.R."/>
            <person name="Mayali X."/>
            <person name="Li W.J."/>
            <person name="Hedlund B.P."/>
        </authorList>
    </citation>
    <scope>NUCLEOTIDE SEQUENCE [LARGE SCALE GENOMIC DNA]</scope>
    <source>
        <strain evidence="2 3">YIM 72310</strain>
    </source>
</reference>
<feature type="region of interest" description="Disordered" evidence="1">
    <location>
        <begin position="254"/>
        <end position="284"/>
    </location>
</feature>
<feature type="compositionally biased region" description="Basic and acidic residues" evidence="1">
    <location>
        <begin position="273"/>
        <end position="284"/>
    </location>
</feature>
<protein>
    <submittedName>
        <fullName evidence="2">Uncharacterized protein</fullName>
    </submittedName>
</protein>
<name>A0ABY7M7H6_9CHLR</name>
<proteinExistence type="predicted"/>
<evidence type="ECO:0000313" key="3">
    <source>
        <dbReference type="Proteomes" id="UP001212803"/>
    </source>
</evidence>
<dbReference type="EMBL" id="CP115149">
    <property type="protein sequence ID" value="WBL36486.1"/>
    <property type="molecule type" value="Genomic_DNA"/>
</dbReference>
<gene>
    <name evidence="2" type="ORF">O0235_02665</name>
</gene>